<protein>
    <recommendedName>
        <fullName evidence="3">Methyltransferase domain-containing protein</fullName>
    </recommendedName>
</protein>
<comment type="caution">
    <text evidence="1">The sequence shown here is derived from an EMBL/GenBank/DDBJ whole genome shotgun (WGS) entry which is preliminary data.</text>
</comment>
<dbReference type="RefSeq" id="XP_022482601.1">
    <property type="nucleotide sequence ID" value="XM_022637546.1"/>
</dbReference>
<dbReference type="Gene3D" id="3.40.50.150">
    <property type="entry name" value="Vaccinia Virus protein VP39"/>
    <property type="match status" value="1"/>
</dbReference>
<dbReference type="OrthoDB" id="417697at2759"/>
<dbReference type="SUPFAM" id="SSF53335">
    <property type="entry name" value="S-adenosyl-L-methionine-dependent methyltransferases"/>
    <property type="match status" value="1"/>
</dbReference>
<evidence type="ECO:0000313" key="1">
    <source>
        <dbReference type="EMBL" id="OGE47137.1"/>
    </source>
</evidence>
<sequence>MTQKDEYVLGRGIGDSVRLDAQHLLWKLHRGYELHPDIPVTENMKVAELGTGTAVWIFDLARQLPPTVQLDGFDISDDQFPAKDLWPQNVTLGLLDSLADPPLPLYGQYDVVHLRMWASNLRESDTSSLACHIKHLLKPGGYIQWEEADLVHQRIKGAEAQEFERNMNEIFKRVGLDYSWVSDLPNRLRQENFNVLEVENDHFKPELVQLCTNTYLMALREILQGIKRLLAQNMLLSITEQEEDTNAKRANVLSAQPPLHQHHRMLCFFHMTTGGIDESLPRPSPSRFGSSDHALPLAAWIPGVQWVTIVVLGWRLASFKPENEDTGRS</sequence>
<organism evidence="1 2">
    <name type="scientific">Penicillium arizonense</name>
    <dbReference type="NCBI Taxonomy" id="1835702"/>
    <lineage>
        <taxon>Eukaryota</taxon>
        <taxon>Fungi</taxon>
        <taxon>Dikarya</taxon>
        <taxon>Ascomycota</taxon>
        <taxon>Pezizomycotina</taxon>
        <taxon>Eurotiomycetes</taxon>
        <taxon>Eurotiomycetidae</taxon>
        <taxon>Eurotiales</taxon>
        <taxon>Aspergillaceae</taxon>
        <taxon>Penicillium</taxon>
    </lineage>
</organism>
<proteinExistence type="predicted"/>
<reference evidence="1 2" key="1">
    <citation type="journal article" date="2016" name="Sci. Rep.">
        <title>Penicillium arizonense, a new, genome sequenced fungal species, reveals a high chemical diversity in secreted metabolites.</title>
        <authorList>
            <person name="Grijseels S."/>
            <person name="Nielsen J.C."/>
            <person name="Randelovic M."/>
            <person name="Nielsen J."/>
            <person name="Nielsen K.F."/>
            <person name="Workman M."/>
            <person name="Frisvad J.C."/>
        </authorList>
    </citation>
    <scope>NUCLEOTIDE SEQUENCE [LARGE SCALE GENOMIC DNA]</scope>
    <source>
        <strain evidence="1 2">CBS 141311</strain>
    </source>
</reference>
<evidence type="ECO:0008006" key="3">
    <source>
        <dbReference type="Google" id="ProtNLM"/>
    </source>
</evidence>
<name>A0A1F5L272_PENAI</name>
<gene>
    <name evidence="1" type="ORF">PENARI_c060G11276</name>
</gene>
<dbReference type="InterPro" id="IPR029063">
    <property type="entry name" value="SAM-dependent_MTases_sf"/>
</dbReference>
<dbReference type="GeneID" id="34582280"/>
<dbReference type="EMBL" id="LXJU01000060">
    <property type="protein sequence ID" value="OGE47137.1"/>
    <property type="molecule type" value="Genomic_DNA"/>
</dbReference>
<accession>A0A1F5L272</accession>
<evidence type="ECO:0000313" key="2">
    <source>
        <dbReference type="Proteomes" id="UP000177622"/>
    </source>
</evidence>
<keyword evidence="2" id="KW-1185">Reference proteome</keyword>
<dbReference type="CDD" id="cd02440">
    <property type="entry name" value="AdoMet_MTases"/>
    <property type="match status" value="1"/>
</dbReference>
<dbReference type="AlphaFoldDB" id="A0A1F5L272"/>
<dbReference type="STRING" id="1835702.A0A1F5L272"/>
<dbReference type="Proteomes" id="UP000177622">
    <property type="component" value="Unassembled WGS sequence"/>
</dbReference>